<comment type="caution">
    <text evidence="1">The sequence shown here is derived from an EMBL/GenBank/DDBJ whole genome shotgun (WGS) entry which is preliminary data.</text>
</comment>
<proteinExistence type="predicted"/>
<evidence type="ECO:0000313" key="2">
    <source>
        <dbReference type="Proteomes" id="UP000887159"/>
    </source>
</evidence>
<name>A0A8X6RE71_TRICX</name>
<organism evidence="1 2">
    <name type="scientific">Trichonephila clavipes</name>
    <name type="common">Golden silk orbweaver</name>
    <name type="synonym">Nephila clavipes</name>
    <dbReference type="NCBI Taxonomy" id="2585209"/>
    <lineage>
        <taxon>Eukaryota</taxon>
        <taxon>Metazoa</taxon>
        <taxon>Ecdysozoa</taxon>
        <taxon>Arthropoda</taxon>
        <taxon>Chelicerata</taxon>
        <taxon>Arachnida</taxon>
        <taxon>Araneae</taxon>
        <taxon>Araneomorphae</taxon>
        <taxon>Entelegynae</taxon>
        <taxon>Araneoidea</taxon>
        <taxon>Nephilidae</taxon>
        <taxon>Trichonephila</taxon>
    </lineage>
</organism>
<sequence length="83" mass="9349">MSYGDASSLKRRKNGFAFKDSSVIIGFADISADGGDRELSEGFSVSVAHSRAFQSGIWWCNTYYLCLFKDGYYSEEAFYNNRS</sequence>
<dbReference type="Proteomes" id="UP000887159">
    <property type="component" value="Unassembled WGS sequence"/>
</dbReference>
<protein>
    <submittedName>
        <fullName evidence="1">Uncharacterized protein</fullName>
    </submittedName>
</protein>
<dbReference type="EMBL" id="BMAU01021040">
    <property type="protein sequence ID" value="GFX87942.1"/>
    <property type="molecule type" value="Genomic_DNA"/>
</dbReference>
<dbReference type="AlphaFoldDB" id="A0A8X6RE71"/>
<keyword evidence="2" id="KW-1185">Reference proteome</keyword>
<gene>
    <name evidence="1" type="ORF">TNCV_4374071</name>
</gene>
<accession>A0A8X6RE71</accession>
<evidence type="ECO:0000313" key="1">
    <source>
        <dbReference type="EMBL" id="GFX87942.1"/>
    </source>
</evidence>
<reference evidence="1" key="1">
    <citation type="submission" date="2020-08" db="EMBL/GenBank/DDBJ databases">
        <title>Multicomponent nature underlies the extraordinary mechanical properties of spider dragline silk.</title>
        <authorList>
            <person name="Kono N."/>
            <person name="Nakamura H."/>
            <person name="Mori M."/>
            <person name="Yoshida Y."/>
            <person name="Ohtoshi R."/>
            <person name="Malay A.D."/>
            <person name="Moran D.A.P."/>
            <person name="Tomita M."/>
            <person name="Numata K."/>
            <person name="Arakawa K."/>
        </authorList>
    </citation>
    <scope>NUCLEOTIDE SEQUENCE</scope>
</reference>